<evidence type="ECO:0008006" key="3">
    <source>
        <dbReference type="Google" id="ProtNLM"/>
    </source>
</evidence>
<reference evidence="2" key="1">
    <citation type="submission" date="2016-08" db="EMBL/GenBank/DDBJ databases">
        <authorList>
            <person name="Varghese N."/>
            <person name="Submissions Spin"/>
        </authorList>
    </citation>
    <scope>NUCLEOTIDE SEQUENCE [LARGE SCALE GENOMIC DNA]</scope>
    <source>
        <strain evidence="2">ERR11</strain>
    </source>
</reference>
<sequence>MVIRKYAKVRSVADAARRAKSGVGEILRQSHGFKSYYVLDAGDGAGIAVMIFDDRESANAANAKILAFVQASLPDLDLGVPEITTGEVLVHIEPDGSSGIK</sequence>
<accession>A0A1C3XMZ3</accession>
<keyword evidence="2" id="KW-1185">Reference proteome</keyword>
<dbReference type="EMBL" id="FMAI01000020">
    <property type="protein sequence ID" value="SCB53600.1"/>
    <property type="molecule type" value="Genomic_DNA"/>
</dbReference>
<evidence type="ECO:0000313" key="1">
    <source>
        <dbReference type="EMBL" id="SCB53600.1"/>
    </source>
</evidence>
<dbReference type="AlphaFoldDB" id="A0A1C3XMZ3"/>
<gene>
    <name evidence="1" type="ORF">GA0061098_10204</name>
</gene>
<protein>
    <recommendedName>
        <fullName evidence="3">Antibiotic biosynthesis monooxygenase</fullName>
    </recommendedName>
</protein>
<organism evidence="1 2">
    <name type="scientific">Bradyrhizobium shewense</name>
    <dbReference type="NCBI Taxonomy" id="1761772"/>
    <lineage>
        <taxon>Bacteria</taxon>
        <taxon>Pseudomonadati</taxon>
        <taxon>Pseudomonadota</taxon>
        <taxon>Alphaproteobacteria</taxon>
        <taxon>Hyphomicrobiales</taxon>
        <taxon>Nitrobacteraceae</taxon>
        <taxon>Bradyrhizobium</taxon>
    </lineage>
</organism>
<evidence type="ECO:0000313" key="2">
    <source>
        <dbReference type="Proteomes" id="UP000199184"/>
    </source>
</evidence>
<proteinExistence type="predicted"/>
<name>A0A1C3XMZ3_9BRAD</name>
<dbReference type="Proteomes" id="UP000199184">
    <property type="component" value="Unassembled WGS sequence"/>
</dbReference>